<feature type="short sequence motif" description="GXSXG" evidence="2">
    <location>
        <begin position="158"/>
        <end position="162"/>
    </location>
</feature>
<feature type="active site" description="Proton acceptor" evidence="2">
    <location>
        <position position="304"/>
    </location>
</feature>
<dbReference type="GO" id="GO:0016787">
    <property type="term" value="F:hydrolase activity"/>
    <property type="evidence" value="ECO:0007669"/>
    <property type="project" value="UniProtKB-UniRule"/>
</dbReference>
<keyword evidence="2 4" id="KW-0378">Hydrolase</keyword>
<dbReference type="Proteomes" id="UP000282002">
    <property type="component" value="Chromosome"/>
</dbReference>
<dbReference type="SUPFAM" id="SSF52151">
    <property type="entry name" value="FabD/lysophospholipase-like"/>
    <property type="match status" value="1"/>
</dbReference>
<feature type="active site" description="Nucleophile" evidence="2">
    <location>
        <position position="160"/>
    </location>
</feature>
<reference evidence="4 5" key="1">
    <citation type="submission" date="2018-12" db="EMBL/GenBank/DDBJ databases">
        <title>Complete genome sequencing of Tabrizicola sp. K13M18.</title>
        <authorList>
            <person name="Bae J.-W."/>
        </authorList>
    </citation>
    <scope>NUCLEOTIDE SEQUENCE [LARGE SCALE GENOMIC DNA]</scope>
    <source>
        <strain evidence="4 5">K13M18</strain>
    </source>
</reference>
<evidence type="ECO:0000313" key="4">
    <source>
        <dbReference type="EMBL" id="AZL59520.1"/>
    </source>
</evidence>
<dbReference type="InterPro" id="IPR002641">
    <property type="entry name" value="PNPLA_dom"/>
</dbReference>
<organism evidence="4 5">
    <name type="scientific">Tabrizicola piscis</name>
    <dbReference type="NCBI Taxonomy" id="2494374"/>
    <lineage>
        <taxon>Bacteria</taxon>
        <taxon>Pseudomonadati</taxon>
        <taxon>Pseudomonadota</taxon>
        <taxon>Alphaproteobacteria</taxon>
        <taxon>Rhodobacterales</taxon>
        <taxon>Paracoccaceae</taxon>
        <taxon>Tabrizicola</taxon>
    </lineage>
</organism>
<evidence type="ECO:0000259" key="3">
    <source>
        <dbReference type="PROSITE" id="PS51635"/>
    </source>
</evidence>
<name>A0A3S8U7L0_9RHOB</name>
<sequence length="432" mass="45415">MLYRCTAVPGRGNPADGDHLGRAASRHRPRCEGTFVIAPTARGSAGLRRLKPAVAGAVSALCIWAVAGCTTLPRETYAAADERDLSVAGVSGARIWADAGLPELAAAAARQDLAPPLTTAPVDILALSGGGSGGAFGAGLLVGWTERGDRPEFDVVTGVSAGALIAPFAFLGSEYDDELARAFSPAVTEPLNGGVTPLNLLFRNSIANNRALRALIDDAVTPRILAEITAAHRAGRRLFVMTANLDTQRPVVWDMGAIAAAGTEPSADLFKKVLLASASIPGYYPAVRIKVQTAAGSYDELHSDGGIFAQVFIGPDAIMLNPQLAGRGSANLYVIINNSLDPVFSVTTDSIVGVATRSYETFLKSHARATINATYLFATARKANFHLAYIDEDVPYDLREPFAEDYIDRVYHLGHGAGQSGTWSSRPPDGEG</sequence>
<keyword evidence="5" id="KW-1185">Reference proteome</keyword>
<dbReference type="PROSITE" id="PS51635">
    <property type="entry name" value="PNPLA"/>
    <property type="match status" value="1"/>
</dbReference>
<dbReference type="Pfam" id="PF01734">
    <property type="entry name" value="Patatin"/>
    <property type="match status" value="1"/>
</dbReference>
<dbReference type="EMBL" id="CP034328">
    <property type="protein sequence ID" value="AZL59520.1"/>
    <property type="molecule type" value="Genomic_DNA"/>
</dbReference>
<keyword evidence="2" id="KW-0442">Lipid degradation</keyword>
<accession>A0A3S8U7L0</accession>
<dbReference type="GO" id="GO:0016042">
    <property type="term" value="P:lipid catabolic process"/>
    <property type="evidence" value="ECO:0007669"/>
    <property type="project" value="UniProtKB-UniRule"/>
</dbReference>
<dbReference type="InterPro" id="IPR016035">
    <property type="entry name" value="Acyl_Trfase/lysoPLipase"/>
</dbReference>
<feature type="short sequence motif" description="GXGXXG" evidence="2">
    <location>
        <begin position="129"/>
        <end position="134"/>
    </location>
</feature>
<dbReference type="KEGG" id="taw:EI545_12165"/>
<dbReference type="AlphaFoldDB" id="A0A3S8U7L0"/>
<keyword evidence="1 2" id="KW-0443">Lipid metabolism</keyword>
<protein>
    <submittedName>
        <fullName evidence="4">Alpha/beta hydrolase</fullName>
    </submittedName>
</protein>
<evidence type="ECO:0000256" key="1">
    <source>
        <dbReference type="ARBA" id="ARBA00023098"/>
    </source>
</evidence>
<feature type="domain" description="PNPLA" evidence="3">
    <location>
        <begin position="125"/>
        <end position="318"/>
    </location>
</feature>
<dbReference type="OrthoDB" id="323481at2"/>
<dbReference type="Gene3D" id="3.40.1090.10">
    <property type="entry name" value="Cytosolic phospholipase A2 catalytic domain"/>
    <property type="match status" value="1"/>
</dbReference>
<evidence type="ECO:0000256" key="2">
    <source>
        <dbReference type="PROSITE-ProRule" id="PRU01161"/>
    </source>
</evidence>
<proteinExistence type="predicted"/>
<gene>
    <name evidence="4" type="ORF">EI545_12165</name>
</gene>
<evidence type="ECO:0000313" key="5">
    <source>
        <dbReference type="Proteomes" id="UP000282002"/>
    </source>
</evidence>
<feature type="short sequence motif" description="DGA/G" evidence="2">
    <location>
        <begin position="304"/>
        <end position="306"/>
    </location>
</feature>